<evidence type="ECO:0000256" key="1">
    <source>
        <dbReference type="SAM" id="MobiDB-lite"/>
    </source>
</evidence>
<reference evidence="2" key="1">
    <citation type="submission" date="2021-01" db="EMBL/GenBank/DDBJ databases">
        <authorList>
            <person name="Corre E."/>
            <person name="Pelletier E."/>
            <person name="Niang G."/>
            <person name="Scheremetjew M."/>
            <person name="Finn R."/>
            <person name="Kale V."/>
            <person name="Holt S."/>
            <person name="Cochrane G."/>
            <person name="Meng A."/>
            <person name="Brown T."/>
            <person name="Cohen L."/>
        </authorList>
    </citation>
    <scope>NUCLEOTIDE SEQUENCE</scope>
    <source>
        <strain evidence="2">CCMP125</strain>
    </source>
</reference>
<gene>
    <name evidence="2" type="ORF">APAL1065_LOCUS4898</name>
</gene>
<feature type="compositionally biased region" description="Polar residues" evidence="1">
    <location>
        <begin position="173"/>
        <end position="203"/>
    </location>
</feature>
<feature type="region of interest" description="Disordered" evidence="1">
    <location>
        <begin position="144"/>
        <end position="203"/>
    </location>
</feature>
<accession>A0A7S2Y4N7</accession>
<name>A0A7S2Y4N7_9STRA</name>
<dbReference type="EMBL" id="HBHT01007355">
    <property type="protein sequence ID" value="CAD9950076.1"/>
    <property type="molecule type" value="Transcribed_RNA"/>
</dbReference>
<dbReference type="AlphaFoldDB" id="A0A7S2Y4N7"/>
<proteinExistence type="predicted"/>
<organism evidence="2">
    <name type="scientific">Entomoneis paludosa</name>
    <dbReference type="NCBI Taxonomy" id="265537"/>
    <lineage>
        <taxon>Eukaryota</taxon>
        <taxon>Sar</taxon>
        <taxon>Stramenopiles</taxon>
        <taxon>Ochrophyta</taxon>
        <taxon>Bacillariophyta</taxon>
        <taxon>Bacillariophyceae</taxon>
        <taxon>Bacillariophycidae</taxon>
        <taxon>Entomoneidaceae</taxon>
        <taxon>Entomoneis</taxon>
    </lineage>
</organism>
<evidence type="ECO:0000313" key="2">
    <source>
        <dbReference type="EMBL" id="CAD9950076.1"/>
    </source>
</evidence>
<sequence>MGSPMIDNSLLDQTPTDHKQNMYEDPAEADFMKRFYDGASCNMPGMCIEDQLDVFTVQNCRQPLSMFSFFREHEHKTMEDVPVVEVMPVVGLGAYALPTSCEYCQATSTAECPVFCSRPKLYFQKKRPPFAKRDDKKWDERTDHVLDETIEEEDEPHLVSTSSSNTSKEEFASYSQDFKTNESNESYDSANRQSWLPLWSTTQ</sequence>
<protein>
    <submittedName>
        <fullName evidence="2">Uncharacterized protein</fullName>
    </submittedName>
</protein>